<dbReference type="InParanoid" id="A0A543AQB4"/>
<organism evidence="2 3">
    <name type="scientific">Stackebrandtia endophytica</name>
    <dbReference type="NCBI Taxonomy" id="1496996"/>
    <lineage>
        <taxon>Bacteria</taxon>
        <taxon>Bacillati</taxon>
        <taxon>Actinomycetota</taxon>
        <taxon>Actinomycetes</taxon>
        <taxon>Glycomycetales</taxon>
        <taxon>Glycomycetaceae</taxon>
        <taxon>Stackebrandtia</taxon>
    </lineage>
</organism>
<evidence type="ECO:0000313" key="3">
    <source>
        <dbReference type="Proteomes" id="UP000317043"/>
    </source>
</evidence>
<name>A0A543AQB4_9ACTN</name>
<gene>
    <name evidence="2" type="ORF">FB566_0260</name>
</gene>
<reference evidence="2 3" key="1">
    <citation type="submission" date="2019-06" db="EMBL/GenBank/DDBJ databases">
        <title>Sequencing the genomes of 1000 actinobacteria strains.</title>
        <authorList>
            <person name="Klenk H.-P."/>
        </authorList>
    </citation>
    <scope>NUCLEOTIDE SEQUENCE [LARGE SCALE GENOMIC DNA]</scope>
    <source>
        <strain evidence="2 3">DSM 45928</strain>
    </source>
</reference>
<dbReference type="InterPro" id="IPR007295">
    <property type="entry name" value="DUF402"/>
</dbReference>
<evidence type="ECO:0000259" key="1">
    <source>
        <dbReference type="Pfam" id="PF04167"/>
    </source>
</evidence>
<keyword evidence="3" id="KW-1185">Reference proteome</keyword>
<accession>A0A543AQB4</accession>
<dbReference type="Gene3D" id="2.40.380.10">
    <property type="entry name" value="FomD-like"/>
    <property type="match status" value="1"/>
</dbReference>
<dbReference type="EMBL" id="VFOW01000001">
    <property type="protein sequence ID" value="TQL74772.1"/>
    <property type="molecule type" value="Genomic_DNA"/>
</dbReference>
<evidence type="ECO:0000313" key="2">
    <source>
        <dbReference type="EMBL" id="TQL74772.1"/>
    </source>
</evidence>
<dbReference type="InterPro" id="IPR035930">
    <property type="entry name" value="FomD-like_sf"/>
</dbReference>
<protein>
    <submittedName>
        <fullName evidence="2">Uncharacterized protein DUF402</fullName>
    </submittedName>
</protein>
<dbReference type="Pfam" id="PF04167">
    <property type="entry name" value="DUF402"/>
    <property type="match status" value="1"/>
</dbReference>
<dbReference type="AlphaFoldDB" id="A0A543AQB4"/>
<feature type="domain" description="DUF402" evidence="1">
    <location>
        <begin position="37"/>
        <end position="156"/>
    </location>
</feature>
<sequence length="188" mass="21732">MAVGARVISAKPGGRLLWIAPQSPMWRHRARDGRHWRDVPVTDDSMREAELVTDIWTNASLIWQPASAKHAIWQRFDATGRFQNWYVNLEERRHQFGQINVIDHELDILVNSDRDWHWKDEESFAAKIGDPAYWTREEAERIRAEAATVIGQIESGTGIFDGRLRRFLPDPTWPPPDLPPVPARRLPG</sequence>
<proteinExistence type="predicted"/>
<dbReference type="Proteomes" id="UP000317043">
    <property type="component" value="Unassembled WGS sequence"/>
</dbReference>
<dbReference type="SUPFAM" id="SSF159234">
    <property type="entry name" value="FomD-like"/>
    <property type="match status" value="1"/>
</dbReference>
<comment type="caution">
    <text evidence="2">The sequence shown here is derived from an EMBL/GenBank/DDBJ whole genome shotgun (WGS) entry which is preliminary data.</text>
</comment>